<reference evidence="3" key="1">
    <citation type="submission" date="2016-10" db="EMBL/GenBank/DDBJ databases">
        <authorList>
            <person name="Varghese N."/>
            <person name="Submissions S."/>
        </authorList>
    </citation>
    <scope>NUCLEOTIDE SEQUENCE [LARGE SCALE GENOMIC DNA]</scope>
    <source>
        <strain evidence="3">CGMCC 4.3516</strain>
    </source>
</reference>
<dbReference type="InterPro" id="IPR000182">
    <property type="entry name" value="GNAT_dom"/>
</dbReference>
<dbReference type="Pfam" id="PF13302">
    <property type="entry name" value="Acetyltransf_3"/>
    <property type="match status" value="1"/>
</dbReference>
<name>A0A1G6W235_9ACTN</name>
<accession>A0A1G6W235</accession>
<dbReference type="SUPFAM" id="SSF55729">
    <property type="entry name" value="Acyl-CoA N-acyltransferases (Nat)"/>
    <property type="match status" value="1"/>
</dbReference>
<dbReference type="EMBL" id="FNAD01000005">
    <property type="protein sequence ID" value="SDD59942.1"/>
    <property type="molecule type" value="Genomic_DNA"/>
</dbReference>
<keyword evidence="2" id="KW-0808">Transferase</keyword>
<proteinExistence type="predicted"/>
<protein>
    <submittedName>
        <fullName evidence="2">Protein N-acetyltransferase, RimJ/RimL family</fullName>
    </submittedName>
</protein>
<dbReference type="GO" id="GO:0016747">
    <property type="term" value="F:acyltransferase activity, transferring groups other than amino-acyl groups"/>
    <property type="evidence" value="ECO:0007669"/>
    <property type="project" value="InterPro"/>
</dbReference>
<gene>
    <name evidence="2" type="ORF">SAMN05216270_105265</name>
</gene>
<dbReference type="PANTHER" id="PTHR43792:SF1">
    <property type="entry name" value="N-ACETYLTRANSFERASE DOMAIN-CONTAINING PROTEIN"/>
    <property type="match status" value="1"/>
</dbReference>
<dbReference type="RefSeq" id="WP_091033639.1">
    <property type="nucleotide sequence ID" value="NZ_FNAD01000005.1"/>
</dbReference>
<evidence type="ECO:0000313" key="3">
    <source>
        <dbReference type="Proteomes" id="UP000198949"/>
    </source>
</evidence>
<evidence type="ECO:0000259" key="1">
    <source>
        <dbReference type="PROSITE" id="PS51186"/>
    </source>
</evidence>
<dbReference type="Gene3D" id="3.40.630.30">
    <property type="match status" value="1"/>
</dbReference>
<feature type="domain" description="N-acetyltransferase" evidence="1">
    <location>
        <begin position="19"/>
        <end position="177"/>
    </location>
</feature>
<organism evidence="2 3">
    <name type="scientific">Glycomyces harbinensis</name>
    <dbReference type="NCBI Taxonomy" id="58114"/>
    <lineage>
        <taxon>Bacteria</taxon>
        <taxon>Bacillati</taxon>
        <taxon>Actinomycetota</taxon>
        <taxon>Actinomycetes</taxon>
        <taxon>Glycomycetales</taxon>
        <taxon>Glycomycetaceae</taxon>
        <taxon>Glycomyces</taxon>
    </lineage>
</organism>
<dbReference type="STRING" id="58114.SAMN05216270_105265"/>
<keyword evidence="3" id="KW-1185">Reference proteome</keyword>
<dbReference type="AlphaFoldDB" id="A0A1G6W235"/>
<evidence type="ECO:0000313" key="2">
    <source>
        <dbReference type="EMBL" id="SDD59942.1"/>
    </source>
</evidence>
<dbReference type="InterPro" id="IPR016181">
    <property type="entry name" value="Acyl_CoA_acyltransferase"/>
</dbReference>
<dbReference type="Proteomes" id="UP000198949">
    <property type="component" value="Unassembled WGS sequence"/>
</dbReference>
<dbReference type="PANTHER" id="PTHR43792">
    <property type="entry name" value="GNAT FAMILY, PUTATIVE (AFU_ORTHOLOGUE AFUA_3G00765)-RELATED-RELATED"/>
    <property type="match status" value="1"/>
</dbReference>
<dbReference type="CDD" id="cd04301">
    <property type="entry name" value="NAT_SF"/>
    <property type="match status" value="1"/>
</dbReference>
<sequence length="182" mass="20244">MPELGPVAWPPDPIKTERLVLREPEVGDRAAIIELFTSPEVGVYIGGPRPREEFERAMPQVPKRRPGLFVVDLDGAMIGIVTLDRRDPEHQVHVRPGASEVELGYMFLPQAWGRGYAAEACVAALEWCARALPGEPVVLTTQTANEPSLRLAAKLGFTVVKRFEEWDAEQWFGVWTPLTSSD</sequence>
<dbReference type="OrthoDB" id="3533156at2"/>
<dbReference type="InterPro" id="IPR051531">
    <property type="entry name" value="N-acetyltransferase"/>
</dbReference>
<dbReference type="PROSITE" id="PS51186">
    <property type="entry name" value="GNAT"/>
    <property type="match status" value="1"/>
</dbReference>